<feature type="region of interest" description="Disordered" evidence="1">
    <location>
        <begin position="856"/>
        <end position="891"/>
    </location>
</feature>
<dbReference type="GO" id="GO:0042790">
    <property type="term" value="P:nucleolar large rRNA transcription by RNA polymerase I"/>
    <property type="evidence" value="ECO:0007669"/>
    <property type="project" value="TreeGrafter"/>
</dbReference>
<feature type="compositionally biased region" description="Polar residues" evidence="1">
    <location>
        <begin position="1056"/>
        <end position="1073"/>
    </location>
</feature>
<dbReference type="EMBL" id="LCTW02000050">
    <property type="protein sequence ID" value="KXX80793.1"/>
    <property type="molecule type" value="Genomic_DNA"/>
</dbReference>
<sequence length="1108" mass="121196">MDDKRSVGQPVHRKQARQARSDGIIGRITYTPAQGDYGLGQLRRSRAKDETPHFKQVSPFTLWCRPAKDAGPQPSDMGPAQVARLQEYWLLEHLPEASIDDEAVESILLEEIASAEAKRRPAAADTGPLLSVGEISDLRDMDAAVKGHPVLAVPSGVAGNVLRLVSLSCEEWTWTDADIKIELHSPNPRLEGEWCQGGVPISLIRFAIDSRKHDPIRWLLVQNGSSTTLYEPELRAMPMPAAGNSVQASRRSTASQIHANPLFTIPCERTGGTLQSDVRFFRYPEMDMPQLAIIDQCGYWSLWNITGLRSARPKRLVPVMRMCGNSVLGSIPKLPSSSITEPHPHMILCLSLGQKISTPSSCSASRTGRPSEHFRRPGEAGQGGLKRPRQLFLLSSTKSLHLLDLATRTLQLATHMVLLPNDSHRILGVAPSQLDNSQAFILTSTSLVWVAVRECKNDAVSLDVLASCPHQKDINDPTLRLDVSPGAYINDHMACFVCVRSTKDTEMTIFWFINPEPGAPVRYHRDLITLQTPSNFVGLDMLPVGRRIGAGEPSSAAGRAMRKAKLRFFQLLTLGHDLDVHSALCVWSDQLAVSVPLPDTRASLEDTSKRRTKLLRALTSAFAVPDEFDERAVFGKKGLGGLSLEDPKSGINPGTNFTLVAQRLSAKGELAAGVVDESLSSAKGDGFRFLGEAIERETEDGYMPRRSLLDLIASNRPGVLLQLAREWDSQQEALHRRANGWIYVPEARRPLPGFGLDDLVERLGDLFPEPQPSKNKDAASGRSRKRVLQTMAAELFFSSIGIAAVPEPWITTTATTTATTAATKAEDIETPFSSPLPFRSSSPAIASPSNLTLAVPSPGKIAPASSNTSSKGKDKAATEQTDSQETEEPEKVDVVALRLRKYATVNTSLAFSTHGEPPLGLTPWELSADPDDTTWRPGQDLDAEDAIIRRRKKIEARRKRAERLSQRIWGVSGEEESMVESSSLSRYQPLSQTGLAPGQSSLASSQPVPTVLATSSQPSQRQPPWEISSQQVGSPRVFVGSPLRREYRRESGWGVGSQSQEAGSQSTPSQPKSQALPGTYGGRLPPLKRNPLKKEKRLSDGRRLSGFR</sequence>
<dbReference type="GO" id="GO:0070860">
    <property type="term" value="C:RNA polymerase I core factor complex"/>
    <property type="evidence" value="ECO:0007669"/>
    <property type="project" value="TreeGrafter"/>
</dbReference>
<dbReference type="GO" id="GO:0001163">
    <property type="term" value="F:RNA polymerase I transcription regulatory region sequence-specific DNA binding"/>
    <property type="evidence" value="ECO:0007669"/>
    <property type="project" value="TreeGrafter"/>
</dbReference>
<feature type="region of interest" description="Disordered" evidence="1">
    <location>
        <begin position="1"/>
        <end position="23"/>
    </location>
</feature>
<dbReference type="InterPro" id="IPR048535">
    <property type="entry name" value="RRN6_beta-prop"/>
</dbReference>
<organism evidence="3 4">
    <name type="scientific">Madurella mycetomatis</name>
    <dbReference type="NCBI Taxonomy" id="100816"/>
    <lineage>
        <taxon>Eukaryota</taxon>
        <taxon>Fungi</taxon>
        <taxon>Dikarya</taxon>
        <taxon>Ascomycota</taxon>
        <taxon>Pezizomycotina</taxon>
        <taxon>Sordariomycetes</taxon>
        <taxon>Sordariomycetidae</taxon>
        <taxon>Sordariales</taxon>
        <taxon>Sordariales incertae sedis</taxon>
        <taxon>Madurella</taxon>
    </lineage>
</organism>
<dbReference type="PANTHER" id="PTHR28221">
    <property type="entry name" value="RNA POLYMERASE I-SPECIFIC TRANSCRIPTION INITIATION FACTOR RRN6"/>
    <property type="match status" value="1"/>
</dbReference>
<feature type="region of interest" description="Disordered" evidence="1">
    <location>
        <begin position="821"/>
        <end position="843"/>
    </location>
</feature>
<evidence type="ECO:0000313" key="3">
    <source>
        <dbReference type="EMBL" id="KXX80793.1"/>
    </source>
</evidence>
<feature type="region of interest" description="Disordered" evidence="1">
    <location>
        <begin position="989"/>
        <end position="1108"/>
    </location>
</feature>
<dbReference type="Pfam" id="PF10214">
    <property type="entry name" value="Rrn6_beta-prop"/>
    <property type="match status" value="1"/>
</dbReference>
<feature type="domain" description="RRN6 beta-propeller" evidence="2">
    <location>
        <begin position="126"/>
        <end position="516"/>
    </location>
</feature>
<proteinExistence type="predicted"/>
<dbReference type="Proteomes" id="UP000078237">
    <property type="component" value="Unassembled WGS sequence"/>
</dbReference>
<feature type="compositionally biased region" description="Polar residues" evidence="1">
    <location>
        <begin position="989"/>
        <end position="1033"/>
    </location>
</feature>
<dbReference type="GO" id="GO:0001179">
    <property type="term" value="F:RNA polymerase I general transcription initiation factor binding"/>
    <property type="evidence" value="ECO:0007669"/>
    <property type="project" value="TreeGrafter"/>
</dbReference>
<feature type="region of interest" description="Disordered" evidence="1">
    <location>
        <begin position="360"/>
        <end position="385"/>
    </location>
</feature>
<reference evidence="3 4" key="1">
    <citation type="journal article" date="2016" name="Genome Announc.">
        <title>Genome Sequence of Madurella mycetomatis mm55, Isolated from a Human Mycetoma Case in Sudan.</title>
        <authorList>
            <person name="Smit S."/>
            <person name="Derks M.F."/>
            <person name="Bervoets S."/>
            <person name="Fahal A."/>
            <person name="van Leeuwen W."/>
            <person name="van Belkum A."/>
            <person name="van de Sande W.W."/>
        </authorList>
    </citation>
    <scope>NUCLEOTIDE SEQUENCE [LARGE SCALE GENOMIC DNA]</scope>
    <source>
        <strain evidence="4">mm55</strain>
    </source>
</reference>
<gene>
    <name evidence="3" type="ORF">MMYC01_202923</name>
</gene>
<dbReference type="AlphaFoldDB" id="A0A175WAZ8"/>
<protein>
    <recommendedName>
        <fullName evidence="2">RRN6 beta-propeller domain-containing protein</fullName>
    </recommendedName>
</protein>
<feature type="compositionally biased region" description="Basic and acidic residues" evidence="1">
    <location>
        <begin position="369"/>
        <end position="378"/>
    </location>
</feature>
<evidence type="ECO:0000259" key="2">
    <source>
        <dbReference type="Pfam" id="PF10214"/>
    </source>
</evidence>
<name>A0A175WAZ8_9PEZI</name>
<feature type="compositionally biased region" description="Low complexity" evidence="1">
    <location>
        <begin position="831"/>
        <end position="843"/>
    </location>
</feature>
<dbReference type="PANTHER" id="PTHR28221:SF2">
    <property type="entry name" value="RNA POLYMERASE I-SPECIFIC TRANSCRIPTION INITIATION FACTOR RRN6"/>
    <property type="match status" value="1"/>
</dbReference>
<evidence type="ECO:0000256" key="1">
    <source>
        <dbReference type="SAM" id="MobiDB-lite"/>
    </source>
</evidence>
<dbReference type="VEuPathDB" id="FungiDB:MMYC01_202923"/>
<dbReference type="InterPro" id="IPR019350">
    <property type="entry name" value="RNA_pol_I-sp_TIF_RRN6-like"/>
</dbReference>
<keyword evidence="4" id="KW-1185">Reference proteome</keyword>
<feature type="compositionally biased region" description="Basic and acidic residues" evidence="1">
    <location>
        <begin position="1097"/>
        <end position="1108"/>
    </location>
</feature>
<accession>A0A175WAZ8</accession>
<evidence type="ECO:0000313" key="4">
    <source>
        <dbReference type="Proteomes" id="UP000078237"/>
    </source>
</evidence>
<comment type="caution">
    <text evidence="3">The sequence shown here is derived from an EMBL/GenBank/DDBJ whole genome shotgun (WGS) entry which is preliminary data.</text>
</comment>
<dbReference type="OrthoDB" id="4090074at2759"/>